<name>A0A0F6A7C8_9GAMM</name>
<dbReference type="Proteomes" id="UP000033434">
    <property type="component" value="Unassembled WGS sequence"/>
</dbReference>
<reference evidence="2 3" key="1">
    <citation type="journal article" date="2015" name="BMC Genomics">
        <title>Genome mining reveals unlocked bioactive potential of marine Gram-negative bacteria.</title>
        <authorList>
            <person name="Machado H."/>
            <person name="Sonnenschein E.C."/>
            <person name="Melchiorsen J."/>
            <person name="Gram L."/>
        </authorList>
    </citation>
    <scope>NUCLEOTIDE SEQUENCE [LARGE SCALE GENOMIC DNA]</scope>
    <source>
        <strain evidence="2 3">S4054</strain>
    </source>
</reference>
<gene>
    <name evidence="2" type="ORF">N479_20175</name>
</gene>
<feature type="transmembrane region" description="Helical" evidence="1">
    <location>
        <begin position="43"/>
        <end position="61"/>
    </location>
</feature>
<keyword evidence="1" id="KW-0472">Membrane</keyword>
<evidence type="ECO:0000256" key="1">
    <source>
        <dbReference type="SAM" id="Phobius"/>
    </source>
</evidence>
<organism evidence="2 3">
    <name type="scientific">Pseudoalteromonas luteoviolacea S4054</name>
    <dbReference type="NCBI Taxonomy" id="1129367"/>
    <lineage>
        <taxon>Bacteria</taxon>
        <taxon>Pseudomonadati</taxon>
        <taxon>Pseudomonadota</taxon>
        <taxon>Gammaproteobacteria</taxon>
        <taxon>Alteromonadales</taxon>
        <taxon>Pseudoalteromonadaceae</taxon>
        <taxon>Pseudoalteromonas</taxon>
    </lineage>
</organism>
<keyword evidence="1" id="KW-0812">Transmembrane</keyword>
<sequence>MTLYSLIALCVMLSIITLLLILSLMNGKNSHYAKLVINNRHAIIFYSALILSILVIFFEYLNKFQVNLKNINFKVWVDVAVYFNNILSPILMAATIYLVYRTWVTSKEELRATREELELTRGIQEQPFLLDIFRSRLNSYYDGCSEEVGKIIISQCKMKILKSYNEDESFRKSVIKEATKLGVHTGEDDYDMGWNYFQDKIISDPVFYTDVISYITDERNQSFDSNINSEQGLRKYWYFVIANELSINYEQGNCKKSLFLFKKVSSIEKFIEQQPTELNFLMRDELSFTVPEELYNPILDVIKK</sequence>
<dbReference type="EMBL" id="AUXW01000171">
    <property type="protein sequence ID" value="KKE82070.1"/>
    <property type="molecule type" value="Genomic_DNA"/>
</dbReference>
<comment type="caution">
    <text evidence="2">The sequence shown here is derived from an EMBL/GenBank/DDBJ whole genome shotgun (WGS) entry which is preliminary data.</text>
</comment>
<keyword evidence="1" id="KW-1133">Transmembrane helix</keyword>
<proteinExistence type="predicted"/>
<dbReference type="AlphaFoldDB" id="A0A0F6A7C8"/>
<evidence type="ECO:0000313" key="3">
    <source>
        <dbReference type="Proteomes" id="UP000033434"/>
    </source>
</evidence>
<dbReference type="PATRIC" id="fig|1129367.4.peg.4108"/>
<evidence type="ECO:0008006" key="4">
    <source>
        <dbReference type="Google" id="ProtNLM"/>
    </source>
</evidence>
<accession>A0A0F6A7C8</accession>
<feature type="transmembrane region" description="Helical" evidence="1">
    <location>
        <begin position="81"/>
        <end position="100"/>
    </location>
</feature>
<feature type="transmembrane region" description="Helical" evidence="1">
    <location>
        <begin position="6"/>
        <end position="22"/>
    </location>
</feature>
<protein>
    <recommendedName>
        <fullName evidence="4">Phage abortive infection protein</fullName>
    </recommendedName>
</protein>
<evidence type="ECO:0000313" key="2">
    <source>
        <dbReference type="EMBL" id="KKE82070.1"/>
    </source>
</evidence>